<dbReference type="PANTHER" id="PTHR32479:SF17">
    <property type="entry name" value="GLYCOLATE OXIDASE IRON-SULFUR SUBUNIT"/>
    <property type="match status" value="1"/>
</dbReference>
<evidence type="ECO:0000313" key="8">
    <source>
        <dbReference type="Proteomes" id="UP000317036"/>
    </source>
</evidence>
<dbReference type="InterPro" id="IPR004017">
    <property type="entry name" value="Cys_rich_dom"/>
</dbReference>
<dbReference type="GO" id="GO:0051539">
    <property type="term" value="F:4 iron, 4 sulfur cluster binding"/>
    <property type="evidence" value="ECO:0007669"/>
    <property type="project" value="UniProtKB-KW"/>
</dbReference>
<dbReference type="SUPFAM" id="SSF46548">
    <property type="entry name" value="alpha-helical ferredoxin"/>
    <property type="match status" value="1"/>
</dbReference>
<keyword evidence="1" id="KW-0004">4Fe-4S</keyword>
<gene>
    <name evidence="7" type="ORF">FPZ49_35220</name>
</gene>
<protein>
    <submittedName>
        <fullName evidence="7">(Fe-S)-binding protein</fullName>
    </submittedName>
</protein>
<evidence type="ECO:0000256" key="2">
    <source>
        <dbReference type="ARBA" id="ARBA00022723"/>
    </source>
</evidence>
<feature type="non-terminal residue" evidence="7">
    <location>
        <position position="1"/>
    </location>
</feature>
<evidence type="ECO:0000256" key="5">
    <source>
        <dbReference type="ARBA" id="ARBA00023014"/>
    </source>
</evidence>
<evidence type="ECO:0000256" key="1">
    <source>
        <dbReference type="ARBA" id="ARBA00022485"/>
    </source>
</evidence>
<keyword evidence="5" id="KW-0411">Iron-sulfur</keyword>
<dbReference type="PANTHER" id="PTHR32479">
    <property type="entry name" value="GLYCOLATE OXIDASE IRON-SULFUR SUBUNIT"/>
    <property type="match status" value="1"/>
</dbReference>
<dbReference type="InterPro" id="IPR017900">
    <property type="entry name" value="4Fe4S_Fe_S_CS"/>
</dbReference>
<reference evidence="7 8" key="1">
    <citation type="submission" date="2019-07" db="EMBL/GenBank/DDBJ databases">
        <authorList>
            <person name="Kim J."/>
        </authorList>
    </citation>
    <scope>NUCLEOTIDE SEQUENCE [LARGE SCALE GENOMIC DNA]</scope>
    <source>
        <strain evidence="7 8">JC52</strain>
    </source>
</reference>
<dbReference type="EMBL" id="VNJI01000114">
    <property type="protein sequence ID" value="TVX97295.1"/>
    <property type="molecule type" value="Genomic_DNA"/>
</dbReference>
<proteinExistence type="predicted"/>
<dbReference type="Pfam" id="PF02754">
    <property type="entry name" value="CCG"/>
    <property type="match status" value="2"/>
</dbReference>
<sequence>PRGRINLVKMVGEGKITDLSVLENPLDLCLGCRACETACPSGVEYGAILESARAALVKRKKYAFPTRVLRNVTFKKVFPSKRVMNVIGDALWLYQKSGLQKVARRTKLLSKFPNYLAEFEAITPEAASPAERRKMPSRVGAKGERKYTVAFFTGCIMDAMFQKVNQLSVQLLAEAGCEVIVTEGQTCCGALHAHSGEMEGARMLAKQNIAAFEQEHVDFIINNAGGCGAMLHEYDHLLATDPEWHDRARAFSDKSKDISQVLIACGGLQNLRNRNERVTYQRSCHLTNVQKVVQEPIKLIKSIPGVELIEMEDVNMCCGSAGIYNIIHYEESMKILDTKMKHTKATNASTVITTNPGCLLQMKLGIEREQLSGSVRALHLVEYLTEAAGLTGMK</sequence>
<dbReference type="Gene3D" id="1.10.1060.10">
    <property type="entry name" value="Alpha-helical ferredoxin"/>
    <property type="match status" value="1"/>
</dbReference>
<dbReference type="InterPro" id="IPR017896">
    <property type="entry name" value="4Fe4S_Fe-S-bd"/>
</dbReference>
<accession>A0A559JBP8</accession>
<dbReference type="InterPro" id="IPR012257">
    <property type="entry name" value="Glc_ox_4Fe-4S"/>
</dbReference>
<dbReference type="Proteomes" id="UP000317036">
    <property type="component" value="Unassembled WGS sequence"/>
</dbReference>
<keyword evidence="4" id="KW-0408">Iron</keyword>
<dbReference type="GO" id="GO:0016491">
    <property type="term" value="F:oxidoreductase activity"/>
    <property type="evidence" value="ECO:0007669"/>
    <property type="project" value="UniProtKB-ARBA"/>
</dbReference>
<name>A0A559JBP8_9BACL</name>
<dbReference type="InterPro" id="IPR009051">
    <property type="entry name" value="Helical_ferredxn"/>
</dbReference>
<dbReference type="PROSITE" id="PS00198">
    <property type="entry name" value="4FE4S_FER_1"/>
    <property type="match status" value="1"/>
</dbReference>
<keyword evidence="2" id="KW-0479">Metal-binding</keyword>
<evidence type="ECO:0000256" key="3">
    <source>
        <dbReference type="ARBA" id="ARBA00022737"/>
    </source>
</evidence>
<evidence type="ECO:0000313" key="7">
    <source>
        <dbReference type="EMBL" id="TVX97295.1"/>
    </source>
</evidence>
<keyword evidence="8" id="KW-1185">Reference proteome</keyword>
<evidence type="ECO:0000256" key="4">
    <source>
        <dbReference type="ARBA" id="ARBA00023004"/>
    </source>
</evidence>
<feature type="domain" description="4Fe-4S ferredoxin-type" evidence="6">
    <location>
        <begin position="19"/>
        <end position="43"/>
    </location>
</feature>
<dbReference type="PROSITE" id="PS51379">
    <property type="entry name" value="4FE4S_FER_2"/>
    <property type="match status" value="1"/>
</dbReference>
<dbReference type="PIRSF" id="PIRSF000139">
    <property type="entry name" value="Glc_ox_4Fe-4S"/>
    <property type="match status" value="1"/>
</dbReference>
<comment type="caution">
    <text evidence="7">The sequence shown here is derived from an EMBL/GenBank/DDBJ whole genome shotgun (WGS) entry which is preliminary data.</text>
</comment>
<evidence type="ECO:0000259" key="6">
    <source>
        <dbReference type="PROSITE" id="PS51379"/>
    </source>
</evidence>
<keyword evidence="3" id="KW-0677">Repeat</keyword>
<dbReference type="RefSeq" id="WP_144855340.1">
    <property type="nucleotide sequence ID" value="NZ_VNJI01000114.1"/>
</dbReference>
<dbReference type="GO" id="GO:0046872">
    <property type="term" value="F:metal ion binding"/>
    <property type="evidence" value="ECO:0007669"/>
    <property type="project" value="UniProtKB-KW"/>
</dbReference>
<dbReference type="OrthoDB" id="9770306at2"/>
<organism evidence="7 8">
    <name type="scientific">Paenibacillus cremeus</name>
    <dbReference type="NCBI Taxonomy" id="2163881"/>
    <lineage>
        <taxon>Bacteria</taxon>
        <taxon>Bacillati</taxon>
        <taxon>Bacillota</taxon>
        <taxon>Bacilli</taxon>
        <taxon>Bacillales</taxon>
        <taxon>Paenibacillaceae</taxon>
        <taxon>Paenibacillus</taxon>
    </lineage>
</organism>
<dbReference type="AlphaFoldDB" id="A0A559JBP8"/>